<evidence type="ECO:0000259" key="5">
    <source>
        <dbReference type="PROSITE" id="PS51192"/>
    </source>
</evidence>
<dbReference type="GO" id="GO:0004386">
    <property type="term" value="F:helicase activity"/>
    <property type="evidence" value="ECO:0007669"/>
    <property type="project" value="UniProtKB-KW"/>
</dbReference>
<evidence type="ECO:0000256" key="2">
    <source>
        <dbReference type="ARBA" id="ARBA00022801"/>
    </source>
</evidence>
<keyword evidence="2" id="KW-0378">Hydrolase</keyword>
<dbReference type="AlphaFoldDB" id="A0A1A9BH74"/>
<dbReference type="STRING" id="946078.GA0070622_5637"/>
<evidence type="ECO:0000259" key="6">
    <source>
        <dbReference type="PROSITE" id="PS51194"/>
    </source>
</evidence>
<dbReference type="PANTHER" id="PTHR45766:SF6">
    <property type="entry name" value="SWI_SNF-RELATED MATRIX-ASSOCIATED ACTIN-DEPENDENT REGULATOR OF CHROMATIN SUBFAMILY A-LIKE PROTEIN 1"/>
    <property type="match status" value="1"/>
</dbReference>
<evidence type="ECO:0000313" key="7">
    <source>
        <dbReference type="EMBL" id="SBT68533.1"/>
    </source>
</evidence>
<protein>
    <submittedName>
        <fullName evidence="7">SNF2 family N-terminal domain-containing protein</fullName>
    </submittedName>
</protein>
<keyword evidence="4" id="KW-0067">ATP-binding</keyword>
<dbReference type="SMART" id="SM00490">
    <property type="entry name" value="HELICc"/>
    <property type="match status" value="1"/>
</dbReference>
<evidence type="ECO:0000256" key="3">
    <source>
        <dbReference type="ARBA" id="ARBA00022806"/>
    </source>
</evidence>
<dbReference type="SUPFAM" id="SSF52540">
    <property type="entry name" value="P-loop containing nucleoside triphosphate hydrolases"/>
    <property type="match status" value="2"/>
</dbReference>
<reference evidence="8" key="1">
    <citation type="submission" date="2016-06" db="EMBL/GenBank/DDBJ databases">
        <authorList>
            <person name="Varghese N."/>
            <person name="Submissions Spin"/>
        </authorList>
    </citation>
    <scope>NUCLEOTIDE SEQUENCE [LARGE SCALE GENOMIC DNA]</scope>
    <source>
        <strain evidence="8">DSM 45794</strain>
    </source>
</reference>
<dbReference type="Gene3D" id="3.40.50.300">
    <property type="entry name" value="P-loop containing nucleotide triphosphate hydrolases"/>
    <property type="match status" value="1"/>
</dbReference>
<dbReference type="Proteomes" id="UP000199558">
    <property type="component" value="Unassembled WGS sequence"/>
</dbReference>
<dbReference type="InterPro" id="IPR027417">
    <property type="entry name" value="P-loop_NTPase"/>
</dbReference>
<dbReference type="RefSeq" id="WP_091581300.1">
    <property type="nucleotide sequence ID" value="NZ_FLRH01000004.1"/>
</dbReference>
<dbReference type="Pfam" id="PF00176">
    <property type="entry name" value="SNF2-rel_dom"/>
    <property type="match status" value="1"/>
</dbReference>
<dbReference type="Pfam" id="PF00271">
    <property type="entry name" value="Helicase_C"/>
    <property type="match status" value="1"/>
</dbReference>
<evidence type="ECO:0000256" key="1">
    <source>
        <dbReference type="ARBA" id="ARBA00022741"/>
    </source>
</evidence>
<dbReference type="GO" id="GO:0005524">
    <property type="term" value="F:ATP binding"/>
    <property type="evidence" value="ECO:0007669"/>
    <property type="project" value="UniProtKB-KW"/>
</dbReference>
<dbReference type="CDD" id="cd18793">
    <property type="entry name" value="SF2_C_SNF"/>
    <property type="match status" value="1"/>
</dbReference>
<evidence type="ECO:0000256" key="4">
    <source>
        <dbReference type="ARBA" id="ARBA00022840"/>
    </source>
</evidence>
<dbReference type="InterPro" id="IPR001650">
    <property type="entry name" value="Helicase_C-like"/>
</dbReference>
<dbReference type="PANTHER" id="PTHR45766">
    <property type="entry name" value="DNA ANNEALING HELICASE AND ENDONUCLEASE ZRANB3 FAMILY MEMBER"/>
    <property type="match status" value="1"/>
</dbReference>
<dbReference type="InterPro" id="IPR038718">
    <property type="entry name" value="SNF2-like_sf"/>
</dbReference>
<dbReference type="InterPro" id="IPR057342">
    <property type="entry name" value="DEXDc_RapA"/>
</dbReference>
<sequence length="731" mass="82259">MRTEPAAAERLAATLTRAKLEKQFTDTVFSFRATRTIFRPYQFKPVMKLLSTGSLRLLIADEVGLGKTIEAGLLWTELDARRHANRVLVVCPSVLLSKWQREMRERFGFELTELTGTGLADLKDRLESDRLPRRMAWICSVERLRAWKGLADIEQLGLQLDLVIVDEAHVFRNSNTKSHALGELLSRWADAYVFLSATPVNLRNNDLYNLLELLVPGEFQDLADLQERIEPNRVLNRITGSLLDASVSNATRRRWLSGLSDSTFGRVITMRSDFVLLCEILERPHLSPTDVAQVKRICSELGGLSAQVTRTRKIEVQEDKAMREPRPVPVRWTRREHDFYQAYLQWCIDRARVKDTPLHFGMQMPLRLAGSCLPEAAALVLASWQTPDVQDEVNATAKPSAAVRGPDVPPSPRLRKLAAGIDVDTKLEQLLHVVDGLISQRRQGLVFTFSRRTLSYLERHLRSRCRTAVLHGGVSRDDRAKIMTDFRAGDYDIVVATKVASEGLDFEFCSVLVNYDLPWNPMEIEQRIGRLDRIGQTEQKIVIINVTTPGTIESDILERVLTRIGIFEHAIGALEPIIESMWPDVESSLLDFALTPAQRTQRTQEFLAAIAEQKRAADEIESAAPHLISSDGVDIEGLEPDLLASGRYVGQQELALLVSDWVGSYAGRCRISGDHITVIGNSELASHVRELAQRGEKTRSEVDQIISDLTHQLPIQLSLDQEASRTTGYRS</sequence>
<dbReference type="InterPro" id="IPR000330">
    <property type="entry name" value="SNF2_N"/>
</dbReference>
<keyword evidence="3" id="KW-0347">Helicase</keyword>
<dbReference type="PROSITE" id="PS51192">
    <property type="entry name" value="HELICASE_ATP_BIND_1"/>
    <property type="match status" value="1"/>
</dbReference>
<keyword evidence="8" id="KW-1185">Reference proteome</keyword>
<dbReference type="InterPro" id="IPR049730">
    <property type="entry name" value="SNF2/RAD54-like_C"/>
</dbReference>
<dbReference type="GO" id="GO:0016787">
    <property type="term" value="F:hydrolase activity"/>
    <property type="evidence" value="ECO:0007669"/>
    <property type="project" value="UniProtKB-KW"/>
</dbReference>
<dbReference type="InterPro" id="IPR014001">
    <property type="entry name" value="Helicase_ATP-bd"/>
</dbReference>
<organism evidence="7 8">
    <name type="scientific">Micromonospora sediminicola</name>
    <dbReference type="NCBI Taxonomy" id="946078"/>
    <lineage>
        <taxon>Bacteria</taxon>
        <taxon>Bacillati</taxon>
        <taxon>Actinomycetota</taxon>
        <taxon>Actinomycetes</taxon>
        <taxon>Micromonosporales</taxon>
        <taxon>Micromonosporaceae</taxon>
        <taxon>Micromonospora</taxon>
    </lineage>
</organism>
<dbReference type="PROSITE" id="PS51194">
    <property type="entry name" value="HELICASE_CTER"/>
    <property type="match status" value="1"/>
</dbReference>
<dbReference type="Gene3D" id="3.40.50.10810">
    <property type="entry name" value="Tandem AAA-ATPase domain"/>
    <property type="match status" value="1"/>
</dbReference>
<dbReference type="EMBL" id="FLRH01000004">
    <property type="protein sequence ID" value="SBT68533.1"/>
    <property type="molecule type" value="Genomic_DNA"/>
</dbReference>
<proteinExistence type="predicted"/>
<dbReference type="SMART" id="SM00487">
    <property type="entry name" value="DEXDc"/>
    <property type="match status" value="1"/>
</dbReference>
<evidence type="ECO:0000313" key="8">
    <source>
        <dbReference type="Proteomes" id="UP000199558"/>
    </source>
</evidence>
<feature type="domain" description="Helicase ATP-binding" evidence="5">
    <location>
        <begin position="48"/>
        <end position="217"/>
    </location>
</feature>
<dbReference type="OrthoDB" id="9814088at2"/>
<dbReference type="CDD" id="cd18011">
    <property type="entry name" value="DEXDc_RapA"/>
    <property type="match status" value="1"/>
</dbReference>
<gene>
    <name evidence="7" type="ORF">GA0070622_5637</name>
</gene>
<name>A0A1A9BH74_9ACTN</name>
<accession>A0A1A9BH74</accession>
<feature type="domain" description="Helicase C-terminal" evidence="6">
    <location>
        <begin position="426"/>
        <end position="582"/>
    </location>
</feature>
<keyword evidence="1" id="KW-0547">Nucleotide-binding</keyword>